<keyword evidence="2" id="KW-0472">Membrane</keyword>
<dbReference type="KEGG" id="mlr:MELLADRAFT_103467"/>
<reference evidence="4" key="1">
    <citation type="journal article" date="2011" name="Proc. Natl. Acad. Sci. U.S.A.">
        <title>Obligate biotrophy features unraveled by the genomic analysis of rust fungi.</title>
        <authorList>
            <person name="Duplessis S."/>
            <person name="Cuomo C.A."/>
            <person name="Lin Y.-C."/>
            <person name="Aerts A."/>
            <person name="Tisserant E."/>
            <person name="Veneault-Fourrey C."/>
            <person name="Joly D.L."/>
            <person name="Hacquard S."/>
            <person name="Amselem J."/>
            <person name="Cantarel B.L."/>
            <person name="Chiu R."/>
            <person name="Coutinho P.M."/>
            <person name="Feau N."/>
            <person name="Field M."/>
            <person name="Frey P."/>
            <person name="Gelhaye E."/>
            <person name="Goldberg J."/>
            <person name="Grabherr M.G."/>
            <person name="Kodira C.D."/>
            <person name="Kohler A."/>
            <person name="Kuees U."/>
            <person name="Lindquist E.A."/>
            <person name="Lucas S.M."/>
            <person name="Mago R."/>
            <person name="Mauceli E."/>
            <person name="Morin E."/>
            <person name="Murat C."/>
            <person name="Pangilinan J.L."/>
            <person name="Park R."/>
            <person name="Pearson M."/>
            <person name="Quesneville H."/>
            <person name="Rouhier N."/>
            <person name="Sakthikumar S."/>
            <person name="Salamov A.A."/>
            <person name="Schmutz J."/>
            <person name="Selles B."/>
            <person name="Shapiro H."/>
            <person name="Tanguay P."/>
            <person name="Tuskan G.A."/>
            <person name="Henrissat B."/>
            <person name="Van de Peer Y."/>
            <person name="Rouze P."/>
            <person name="Ellis J.G."/>
            <person name="Dodds P.N."/>
            <person name="Schein J.E."/>
            <person name="Zhong S."/>
            <person name="Hamelin R.C."/>
            <person name="Grigoriev I.V."/>
            <person name="Szabo L.J."/>
            <person name="Martin F."/>
        </authorList>
    </citation>
    <scope>NUCLEOTIDE SEQUENCE [LARGE SCALE GENOMIC DNA]</scope>
    <source>
        <strain evidence="4">98AG31 / pathotype 3-4-7</strain>
    </source>
</reference>
<keyword evidence="2" id="KW-1133">Transmembrane helix</keyword>
<dbReference type="InParanoid" id="F4RB43"/>
<protein>
    <submittedName>
        <fullName evidence="3">Uncharacterized protein</fullName>
    </submittedName>
</protein>
<proteinExistence type="predicted"/>
<dbReference type="HOGENOM" id="CLU_1023361_0_0_1"/>
<keyword evidence="2" id="KW-0812">Transmembrane</keyword>
<dbReference type="Proteomes" id="UP000001072">
    <property type="component" value="Unassembled WGS sequence"/>
</dbReference>
<accession>F4RB43</accession>
<name>F4RB43_MELLP</name>
<organism evidence="4">
    <name type="scientific">Melampsora larici-populina (strain 98AG31 / pathotype 3-4-7)</name>
    <name type="common">Poplar leaf rust fungus</name>
    <dbReference type="NCBI Taxonomy" id="747676"/>
    <lineage>
        <taxon>Eukaryota</taxon>
        <taxon>Fungi</taxon>
        <taxon>Dikarya</taxon>
        <taxon>Basidiomycota</taxon>
        <taxon>Pucciniomycotina</taxon>
        <taxon>Pucciniomycetes</taxon>
        <taxon>Pucciniales</taxon>
        <taxon>Melampsoraceae</taxon>
        <taxon>Melampsora</taxon>
    </lineage>
</organism>
<dbReference type="EMBL" id="GL883095">
    <property type="protein sequence ID" value="EGG10094.1"/>
    <property type="molecule type" value="Genomic_DNA"/>
</dbReference>
<dbReference type="PROSITE" id="PS51257">
    <property type="entry name" value="PROKAR_LIPOPROTEIN"/>
    <property type="match status" value="1"/>
</dbReference>
<dbReference type="RefSeq" id="XP_007406395.1">
    <property type="nucleotide sequence ID" value="XM_007406333.1"/>
</dbReference>
<feature type="transmembrane region" description="Helical" evidence="2">
    <location>
        <begin position="240"/>
        <end position="267"/>
    </location>
</feature>
<evidence type="ECO:0000313" key="3">
    <source>
        <dbReference type="EMBL" id="EGG10094.1"/>
    </source>
</evidence>
<dbReference type="AlphaFoldDB" id="F4RB43"/>
<evidence type="ECO:0000256" key="1">
    <source>
        <dbReference type="SAM" id="MobiDB-lite"/>
    </source>
</evidence>
<evidence type="ECO:0000313" key="4">
    <source>
        <dbReference type="Proteomes" id="UP000001072"/>
    </source>
</evidence>
<dbReference type="VEuPathDB" id="FungiDB:MELLADRAFT_103467"/>
<evidence type="ECO:0000256" key="2">
    <source>
        <dbReference type="SAM" id="Phobius"/>
    </source>
</evidence>
<keyword evidence="4" id="KW-1185">Reference proteome</keyword>
<gene>
    <name evidence="3" type="ORF">MELLADRAFT_103467</name>
</gene>
<feature type="region of interest" description="Disordered" evidence="1">
    <location>
        <begin position="118"/>
        <end position="144"/>
    </location>
</feature>
<dbReference type="GeneID" id="18921981"/>
<sequence>MPTTGTREACVLKESIPTQISVSAFGAFGCQQSATPSVQRSACFSPQSHHSISNLGSHRLIETFASFPFARKQQDQPDFQNPSPVTVGEGPSRATTHRDSDPWPLPDEAFILKIRKERHPSKSVSHATPGDQHEDPVSKDASNTPIEMVEHAARRGSSNSREDDRLLDNVSKHQDHRELASALGDKAKVNHISSLSNLGSKVKLVHIAPGSTSRNEVKVDHITPFTTASDVVKVTTLNTIFAFVFVGYFGVFIAWKWALPLLLCLLISMLNF</sequence>
<feature type="region of interest" description="Disordered" evidence="1">
    <location>
        <begin position="72"/>
        <end position="105"/>
    </location>
</feature>